<dbReference type="Pfam" id="PF00532">
    <property type="entry name" value="Peripla_BP_1"/>
    <property type="match status" value="1"/>
</dbReference>
<evidence type="ECO:0000256" key="2">
    <source>
        <dbReference type="ARBA" id="ARBA00023125"/>
    </source>
</evidence>
<dbReference type="SUPFAM" id="SSF53822">
    <property type="entry name" value="Periplasmic binding protein-like I"/>
    <property type="match status" value="1"/>
</dbReference>
<keyword evidence="3" id="KW-0804">Transcription</keyword>
<protein>
    <submittedName>
        <fullName evidence="5">Transcriptional regulator</fullName>
    </submittedName>
</protein>
<dbReference type="AlphaFoldDB" id="A0A127JZY2"/>
<dbReference type="Gene3D" id="1.10.260.40">
    <property type="entry name" value="lambda repressor-like DNA-binding domains"/>
    <property type="match status" value="1"/>
</dbReference>
<dbReference type="PATRIC" id="fig|94132.3.peg.3312"/>
<dbReference type="GO" id="GO:0000976">
    <property type="term" value="F:transcription cis-regulatory region binding"/>
    <property type="evidence" value="ECO:0007669"/>
    <property type="project" value="TreeGrafter"/>
</dbReference>
<gene>
    <name evidence="5" type="ORF">UC35_16240</name>
</gene>
<evidence type="ECO:0000256" key="3">
    <source>
        <dbReference type="ARBA" id="ARBA00023163"/>
    </source>
</evidence>
<keyword evidence="1" id="KW-0805">Transcription regulation</keyword>
<dbReference type="CDD" id="cd01392">
    <property type="entry name" value="HTH_LacI"/>
    <property type="match status" value="1"/>
</dbReference>
<dbReference type="EMBL" id="CP010951">
    <property type="protein sequence ID" value="AMO25504.1"/>
    <property type="molecule type" value="Genomic_DNA"/>
</dbReference>
<dbReference type="PROSITE" id="PS50932">
    <property type="entry name" value="HTH_LACI_2"/>
    <property type="match status" value="1"/>
</dbReference>
<keyword evidence="2" id="KW-0238">DNA-binding</keyword>
<reference evidence="5 6" key="1">
    <citation type="journal article" date="2014" name="Int. J. Syst. Evol. Microbiol.">
        <title>Ramlibacter solisilvae sp. nov., isolated from forest soil, and emended description of the genus Ramlibacter.</title>
        <authorList>
            <person name="Lee H.J."/>
            <person name="Lee S.H."/>
            <person name="Lee S.S."/>
            <person name="Lee J.S."/>
            <person name="Kim Y."/>
            <person name="Kim S.C."/>
            <person name="Jeon C.O."/>
        </authorList>
    </citation>
    <scope>NUCLEOTIDE SEQUENCE [LARGE SCALE GENOMIC DNA]</scope>
    <source>
        <strain evidence="5 6">5-10</strain>
    </source>
</reference>
<dbReference type="Proteomes" id="UP000070433">
    <property type="component" value="Chromosome"/>
</dbReference>
<organism evidence="5 6">
    <name type="scientific">Ramlibacter tataouinensis</name>
    <dbReference type="NCBI Taxonomy" id="94132"/>
    <lineage>
        <taxon>Bacteria</taxon>
        <taxon>Pseudomonadati</taxon>
        <taxon>Pseudomonadota</taxon>
        <taxon>Betaproteobacteria</taxon>
        <taxon>Burkholderiales</taxon>
        <taxon>Comamonadaceae</taxon>
        <taxon>Ramlibacter</taxon>
    </lineage>
</organism>
<proteinExistence type="predicted"/>
<dbReference type="Gene3D" id="3.40.50.2300">
    <property type="match status" value="2"/>
</dbReference>
<dbReference type="InterPro" id="IPR001761">
    <property type="entry name" value="Peripla_BP/Lac1_sug-bd_dom"/>
</dbReference>
<evidence type="ECO:0000313" key="6">
    <source>
        <dbReference type="Proteomes" id="UP000070433"/>
    </source>
</evidence>
<evidence type="ECO:0000256" key="1">
    <source>
        <dbReference type="ARBA" id="ARBA00023015"/>
    </source>
</evidence>
<name>A0A127JZY2_9BURK</name>
<dbReference type="CDD" id="cd06278">
    <property type="entry name" value="PBP1_LacI-like"/>
    <property type="match status" value="1"/>
</dbReference>
<dbReference type="GO" id="GO:0003700">
    <property type="term" value="F:DNA-binding transcription factor activity"/>
    <property type="evidence" value="ECO:0007669"/>
    <property type="project" value="TreeGrafter"/>
</dbReference>
<keyword evidence="6" id="KW-1185">Reference proteome</keyword>
<dbReference type="SUPFAM" id="SSF47413">
    <property type="entry name" value="lambda repressor-like DNA-binding domains"/>
    <property type="match status" value="1"/>
</dbReference>
<accession>A0A127JZY2</accession>
<dbReference type="PANTHER" id="PTHR30146:SF109">
    <property type="entry name" value="HTH-TYPE TRANSCRIPTIONAL REGULATOR GALS"/>
    <property type="match status" value="1"/>
</dbReference>
<dbReference type="PANTHER" id="PTHR30146">
    <property type="entry name" value="LACI-RELATED TRANSCRIPTIONAL REPRESSOR"/>
    <property type="match status" value="1"/>
</dbReference>
<sequence length="331" mass="35989">MHGRVTARDLAERIGVATSTISRAFDQHSRISGELRQRILAMADEVGYRPNAIARSLNQRRSGIVALVMGDMANPFYPEALEEFSLQFRQVGRQLLLFVVPRGGDADELMPQLLQYQVDAIVVTAARLSSRMSELCLRQGVPVVFMNRRVEDPTVWSVCCDNERMGAAVARYLVAQKRRACAFVSGDPSISTTADRLRGFEHGLVAHGQRLAACVQGGYTYEGARAAAAELFGAGKPAVDAVFCANDLMALGVLGYLRTNTSLRVPQDVAVIGFDDIRAAAFPEHGLTTVRQPVSEMVDCVIRLLDEGRPSGTVAEALREVPGQLVLRSSA</sequence>
<dbReference type="InterPro" id="IPR028082">
    <property type="entry name" value="Peripla_BP_I"/>
</dbReference>
<dbReference type="Pfam" id="PF00356">
    <property type="entry name" value="LacI"/>
    <property type="match status" value="1"/>
</dbReference>
<dbReference type="InterPro" id="IPR010982">
    <property type="entry name" value="Lambda_DNA-bd_dom_sf"/>
</dbReference>
<dbReference type="SMART" id="SM00354">
    <property type="entry name" value="HTH_LACI"/>
    <property type="match status" value="1"/>
</dbReference>
<evidence type="ECO:0000313" key="5">
    <source>
        <dbReference type="EMBL" id="AMO25504.1"/>
    </source>
</evidence>
<evidence type="ECO:0000259" key="4">
    <source>
        <dbReference type="PROSITE" id="PS50932"/>
    </source>
</evidence>
<dbReference type="InterPro" id="IPR000843">
    <property type="entry name" value="HTH_LacI"/>
</dbReference>
<feature type="domain" description="HTH lacI-type" evidence="4">
    <location>
        <begin position="5"/>
        <end position="59"/>
    </location>
</feature>